<feature type="region of interest" description="Disordered" evidence="1">
    <location>
        <begin position="30"/>
        <end position="51"/>
    </location>
</feature>
<evidence type="ECO:0000256" key="1">
    <source>
        <dbReference type="SAM" id="MobiDB-lite"/>
    </source>
</evidence>
<name>A0AAQ4EHJ8_AMBAM</name>
<gene>
    <name evidence="2" type="ORF">V5799_011241</name>
</gene>
<reference evidence="2 3" key="1">
    <citation type="journal article" date="2023" name="Arcadia Sci">
        <title>De novo assembly of a long-read Amblyomma americanum tick genome.</title>
        <authorList>
            <person name="Chou S."/>
            <person name="Poskanzer K.E."/>
            <person name="Rollins M."/>
            <person name="Thuy-Boun P.S."/>
        </authorList>
    </citation>
    <scope>NUCLEOTIDE SEQUENCE [LARGE SCALE GENOMIC DNA]</scope>
    <source>
        <strain evidence="2">F_SG_1</strain>
        <tissue evidence="2">Salivary glands</tissue>
    </source>
</reference>
<dbReference type="EMBL" id="JARKHS020015687">
    <property type="protein sequence ID" value="KAK8774226.1"/>
    <property type="molecule type" value="Genomic_DNA"/>
</dbReference>
<evidence type="ECO:0000313" key="2">
    <source>
        <dbReference type="EMBL" id="KAK8774226.1"/>
    </source>
</evidence>
<feature type="compositionally biased region" description="Polar residues" evidence="1">
    <location>
        <begin position="40"/>
        <end position="51"/>
    </location>
</feature>
<sequence length="51" mass="5895">LRDRRRQLYLSRVGRVSTKHEVWTSIDSNIVTNPRRRTPGTATEDGQTKGQ</sequence>
<keyword evidence="3" id="KW-1185">Reference proteome</keyword>
<accession>A0AAQ4EHJ8</accession>
<comment type="caution">
    <text evidence="2">The sequence shown here is derived from an EMBL/GenBank/DDBJ whole genome shotgun (WGS) entry which is preliminary data.</text>
</comment>
<proteinExistence type="predicted"/>
<dbReference type="Proteomes" id="UP001321473">
    <property type="component" value="Unassembled WGS sequence"/>
</dbReference>
<evidence type="ECO:0000313" key="3">
    <source>
        <dbReference type="Proteomes" id="UP001321473"/>
    </source>
</evidence>
<feature type="non-terminal residue" evidence="2">
    <location>
        <position position="1"/>
    </location>
</feature>
<dbReference type="AlphaFoldDB" id="A0AAQ4EHJ8"/>
<organism evidence="2 3">
    <name type="scientific">Amblyomma americanum</name>
    <name type="common">Lone star tick</name>
    <dbReference type="NCBI Taxonomy" id="6943"/>
    <lineage>
        <taxon>Eukaryota</taxon>
        <taxon>Metazoa</taxon>
        <taxon>Ecdysozoa</taxon>
        <taxon>Arthropoda</taxon>
        <taxon>Chelicerata</taxon>
        <taxon>Arachnida</taxon>
        <taxon>Acari</taxon>
        <taxon>Parasitiformes</taxon>
        <taxon>Ixodida</taxon>
        <taxon>Ixodoidea</taxon>
        <taxon>Ixodidae</taxon>
        <taxon>Amblyomminae</taxon>
        <taxon>Amblyomma</taxon>
    </lineage>
</organism>
<protein>
    <submittedName>
        <fullName evidence="2">Uncharacterized protein</fullName>
    </submittedName>
</protein>